<dbReference type="AlphaFoldDB" id="A0A7D9HQF7"/>
<comment type="caution">
    <text evidence="3">The sequence shown here is derived from an EMBL/GenBank/DDBJ whole genome shotgun (WGS) entry which is preliminary data.</text>
</comment>
<dbReference type="Pfam" id="PF07707">
    <property type="entry name" value="BACK"/>
    <property type="match status" value="1"/>
</dbReference>
<dbReference type="Pfam" id="PF08005">
    <property type="entry name" value="PHR"/>
    <property type="match status" value="1"/>
</dbReference>
<dbReference type="Gene3D" id="1.25.40.420">
    <property type="match status" value="1"/>
</dbReference>
<dbReference type="InterPro" id="IPR038648">
    <property type="entry name" value="PHR_sf"/>
</dbReference>
<dbReference type="Pfam" id="PF00651">
    <property type="entry name" value="BTB"/>
    <property type="match status" value="1"/>
</dbReference>
<evidence type="ECO:0000256" key="1">
    <source>
        <dbReference type="ARBA" id="ARBA00004496"/>
    </source>
</evidence>
<dbReference type="SMART" id="SM00875">
    <property type="entry name" value="BACK"/>
    <property type="match status" value="1"/>
</dbReference>
<comment type="subcellular location">
    <subcellularLocation>
        <location evidence="1">Cytoplasm</location>
    </subcellularLocation>
</comment>
<dbReference type="PANTHER" id="PTHR45774:SF3">
    <property type="entry name" value="BTB (POZ) DOMAIN-CONTAINING 2B-RELATED"/>
    <property type="match status" value="1"/>
</dbReference>
<dbReference type="GO" id="GO:0022008">
    <property type="term" value="P:neurogenesis"/>
    <property type="evidence" value="ECO:0007669"/>
    <property type="project" value="TreeGrafter"/>
</dbReference>
<protein>
    <submittedName>
        <fullName evidence="3">BTB POZ domain-containing 6-like</fullName>
    </submittedName>
</protein>
<dbReference type="InterPro" id="IPR011333">
    <property type="entry name" value="SKP1/BTB/POZ_sf"/>
</dbReference>
<keyword evidence="4" id="KW-1185">Reference proteome</keyword>
<evidence type="ECO:0000313" key="4">
    <source>
        <dbReference type="Proteomes" id="UP001152795"/>
    </source>
</evidence>
<dbReference type="Gene3D" id="3.30.710.10">
    <property type="entry name" value="Potassium Channel Kv1.1, Chain A"/>
    <property type="match status" value="1"/>
</dbReference>
<dbReference type="SUPFAM" id="SSF54695">
    <property type="entry name" value="POZ domain"/>
    <property type="match status" value="1"/>
</dbReference>
<gene>
    <name evidence="3" type="ORF">PACLA_8A022300</name>
</gene>
<proteinExistence type="predicted"/>
<dbReference type="Proteomes" id="UP001152795">
    <property type="component" value="Unassembled WGS sequence"/>
</dbReference>
<dbReference type="PANTHER" id="PTHR45774">
    <property type="entry name" value="BTB/POZ DOMAIN-CONTAINING"/>
    <property type="match status" value="1"/>
</dbReference>
<sequence length="434" mass="49301">MASKYHDDWQSSKKTVLQRNAYMFDNELMSDVSFTCGESSRIFHAHKYVLATSSAVFFAMFYGDLAQKESPICLPDADEESFKEFLRYLYTDDCKITAGNAIGVMYLAKKYLMMSLTEKCCKVLEASTKPDNVFVVLEQAIQFDEQKLEAKCWDIVSKKAQECINSEAFCNVGSHSLKALLKRRPLEIAEVELFKAVLKWVDGECSRQGINIEEDKTARRRVLGDNVYEIRFLEMSQEDFAKHVSSTEILTEAELVSIFQKFSGLDVAGLKWKEQKKTRPHIVSFSRFYIANSLGGNWNYKGRYDALSLTVNKAVLFHGVRLFGDAHGSQYEVKFTLKYENVTGTYTSEKDKEGVWGYDVMLPKPISLQPDEQFTIIATITGPQSHRGENGKSSVKNDDTVVIFENAPYRSHGLISNGTNKSCGQFYKIFLSKI</sequence>
<evidence type="ECO:0000313" key="3">
    <source>
        <dbReference type="EMBL" id="CAB3990759.1"/>
    </source>
</evidence>
<name>A0A7D9HQF7_PARCT</name>
<accession>A0A7D9HQF7</accession>
<evidence type="ECO:0000256" key="2">
    <source>
        <dbReference type="ARBA" id="ARBA00022490"/>
    </source>
</evidence>
<dbReference type="Gene3D" id="2.60.120.820">
    <property type="entry name" value="PHR domain"/>
    <property type="match status" value="1"/>
</dbReference>
<dbReference type="InterPro" id="IPR000210">
    <property type="entry name" value="BTB/POZ_dom"/>
</dbReference>
<dbReference type="GO" id="GO:0005829">
    <property type="term" value="C:cytosol"/>
    <property type="evidence" value="ECO:0007669"/>
    <property type="project" value="TreeGrafter"/>
</dbReference>
<organism evidence="3 4">
    <name type="scientific">Paramuricea clavata</name>
    <name type="common">Red gorgonian</name>
    <name type="synonym">Violescent sea-whip</name>
    <dbReference type="NCBI Taxonomy" id="317549"/>
    <lineage>
        <taxon>Eukaryota</taxon>
        <taxon>Metazoa</taxon>
        <taxon>Cnidaria</taxon>
        <taxon>Anthozoa</taxon>
        <taxon>Octocorallia</taxon>
        <taxon>Malacalcyonacea</taxon>
        <taxon>Plexauridae</taxon>
        <taxon>Paramuricea</taxon>
    </lineage>
</organism>
<keyword evidence="2" id="KW-0963">Cytoplasm</keyword>
<dbReference type="EMBL" id="CACRXK020001721">
    <property type="protein sequence ID" value="CAB3990759.1"/>
    <property type="molecule type" value="Genomic_DNA"/>
</dbReference>
<dbReference type="PROSITE" id="PS50097">
    <property type="entry name" value="BTB"/>
    <property type="match status" value="1"/>
</dbReference>
<dbReference type="OrthoDB" id="5983342at2759"/>
<reference evidence="3" key="1">
    <citation type="submission" date="2020-04" db="EMBL/GenBank/DDBJ databases">
        <authorList>
            <person name="Alioto T."/>
            <person name="Alioto T."/>
            <person name="Gomez Garrido J."/>
        </authorList>
    </citation>
    <scope>NUCLEOTIDE SEQUENCE</scope>
    <source>
        <strain evidence="3">A484AB</strain>
    </source>
</reference>
<dbReference type="InterPro" id="IPR012983">
    <property type="entry name" value="PHR"/>
</dbReference>
<dbReference type="InterPro" id="IPR011705">
    <property type="entry name" value="BACK"/>
</dbReference>
<dbReference type="SMART" id="SM00225">
    <property type="entry name" value="BTB"/>
    <property type="match status" value="1"/>
</dbReference>